<evidence type="ECO:0000256" key="4">
    <source>
        <dbReference type="ARBA" id="ARBA00022692"/>
    </source>
</evidence>
<keyword evidence="6" id="KW-0406">Ion transport</keyword>
<keyword evidence="8" id="KW-0472">Membrane</keyword>
<keyword evidence="5 10" id="KW-0732">Signal</keyword>
<dbReference type="CDD" id="cd00342">
    <property type="entry name" value="gram_neg_porins"/>
    <property type="match status" value="1"/>
</dbReference>
<dbReference type="EMBL" id="RRUC01000021">
    <property type="protein sequence ID" value="RRN03801.1"/>
    <property type="molecule type" value="Genomic_DNA"/>
</dbReference>
<proteinExistence type="predicted"/>
<dbReference type="SUPFAM" id="SSF56935">
    <property type="entry name" value="Porins"/>
    <property type="match status" value="1"/>
</dbReference>
<gene>
    <name evidence="12" type="ORF">EIM44_06305</name>
</gene>
<dbReference type="Proteomes" id="UP000276010">
    <property type="component" value="Unassembled WGS sequence"/>
</dbReference>
<dbReference type="RefSeq" id="WP_125134912.1">
    <property type="nucleotide sequence ID" value="NZ_RRUC01000021.1"/>
</dbReference>
<evidence type="ECO:0000256" key="8">
    <source>
        <dbReference type="ARBA" id="ARBA00023136"/>
    </source>
</evidence>
<keyword evidence="7" id="KW-0626">Porin</keyword>
<evidence type="ECO:0000256" key="1">
    <source>
        <dbReference type="ARBA" id="ARBA00004571"/>
    </source>
</evidence>
<keyword evidence="2" id="KW-0813">Transport</keyword>
<evidence type="ECO:0000256" key="5">
    <source>
        <dbReference type="ARBA" id="ARBA00022729"/>
    </source>
</evidence>
<dbReference type="PANTHER" id="PTHR34501:SF2">
    <property type="entry name" value="OUTER MEMBRANE PORIN F-RELATED"/>
    <property type="match status" value="1"/>
</dbReference>
<dbReference type="PANTHER" id="PTHR34501">
    <property type="entry name" value="PROTEIN YDDL-RELATED"/>
    <property type="match status" value="1"/>
</dbReference>
<dbReference type="AlphaFoldDB" id="A0A3R8MH22"/>
<evidence type="ECO:0000259" key="11">
    <source>
        <dbReference type="Pfam" id="PF13609"/>
    </source>
</evidence>
<dbReference type="InterPro" id="IPR033900">
    <property type="entry name" value="Gram_neg_porin_domain"/>
</dbReference>
<reference evidence="12 13" key="1">
    <citation type="submission" date="2018-11" db="EMBL/GenBank/DDBJ databases">
        <title>Whole genome sequence of Bibersteinia trehalosi strain OADDL-BT1 an multidrug resistant pathogen isolate.</title>
        <authorList>
            <person name="Couger M."/>
            <person name="Ramachandran A."/>
        </authorList>
    </citation>
    <scope>NUCLEOTIDE SEQUENCE [LARGE SCALE GENOMIC DNA]</scope>
    <source>
        <strain evidence="12 13">OADDL-BT1</strain>
    </source>
</reference>
<evidence type="ECO:0000256" key="3">
    <source>
        <dbReference type="ARBA" id="ARBA00022452"/>
    </source>
</evidence>
<feature type="domain" description="Porin" evidence="11">
    <location>
        <begin position="7"/>
        <end position="327"/>
    </location>
</feature>
<accession>A0A3R8MH22</accession>
<organism evidence="12 13">
    <name type="scientific">Bibersteinia trehalosi</name>
    <name type="common">Pasteurella trehalosi</name>
    <dbReference type="NCBI Taxonomy" id="47735"/>
    <lineage>
        <taxon>Bacteria</taxon>
        <taxon>Pseudomonadati</taxon>
        <taxon>Pseudomonadota</taxon>
        <taxon>Gammaproteobacteria</taxon>
        <taxon>Pasteurellales</taxon>
        <taxon>Pasteurellaceae</taxon>
        <taxon>Bibersteinia</taxon>
    </lineage>
</organism>
<dbReference type="GO" id="GO:0046930">
    <property type="term" value="C:pore complex"/>
    <property type="evidence" value="ECO:0007669"/>
    <property type="project" value="UniProtKB-KW"/>
</dbReference>
<keyword evidence="4" id="KW-0812">Transmembrane</keyword>
<dbReference type="InterPro" id="IPR050298">
    <property type="entry name" value="Gram-neg_bact_OMP"/>
</dbReference>
<evidence type="ECO:0000256" key="9">
    <source>
        <dbReference type="ARBA" id="ARBA00023237"/>
    </source>
</evidence>
<comment type="subcellular location">
    <subcellularLocation>
        <location evidence="1">Cell outer membrane</location>
        <topology evidence="1">Multi-pass membrane protein</topology>
    </subcellularLocation>
</comment>
<comment type="caution">
    <text evidence="12">The sequence shown here is derived from an EMBL/GenBank/DDBJ whole genome shotgun (WGS) entry which is preliminary data.</text>
</comment>
<keyword evidence="9" id="KW-0998">Cell outer membrane</keyword>
<name>A0A3R8MH22_BIBTR</name>
<protein>
    <submittedName>
        <fullName evidence="12">Porin</fullName>
    </submittedName>
</protein>
<evidence type="ECO:0000256" key="2">
    <source>
        <dbReference type="ARBA" id="ARBA00022448"/>
    </source>
</evidence>
<feature type="signal peptide" evidence="10">
    <location>
        <begin position="1"/>
        <end position="19"/>
    </location>
</feature>
<evidence type="ECO:0000313" key="12">
    <source>
        <dbReference type="EMBL" id="RRN03801.1"/>
    </source>
</evidence>
<evidence type="ECO:0000313" key="13">
    <source>
        <dbReference type="Proteomes" id="UP000276010"/>
    </source>
</evidence>
<evidence type="ECO:0000256" key="10">
    <source>
        <dbReference type="SAM" id="SignalP"/>
    </source>
</evidence>
<dbReference type="GO" id="GO:0009279">
    <property type="term" value="C:cell outer membrane"/>
    <property type="evidence" value="ECO:0007669"/>
    <property type="project" value="UniProtKB-SubCell"/>
</dbReference>
<evidence type="ECO:0000256" key="7">
    <source>
        <dbReference type="ARBA" id="ARBA00023114"/>
    </source>
</evidence>
<feature type="chain" id="PRO_5018643775" evidence="10">
    <location>
        <begin position="20"/>
        <end position="347"/>
    </location>
</feature>
<dbReference type="Gene3D" id="2.40.160.10">
    <property type="entry name" value="Porin"/>
    <property type="match status" value="1"/>
</dbReference>
<dbReference type="GO" id="GO:0006811">
    <property type="term" value="P:monoatomic ion transport"/>
    <property type="evidence" value="ECO:0007669"/>
    <property type="project" value="UniProtKB-KW"/>
</dbReference>
<keyword evidence="3" id="KW-1134">Transmembrane beta strand</keyword>
<sequence>MKKTLVALAVTAFAASASAVTVYENEGTKVDFEGSLRLVLEKSHSKVDGQSSKKGHSALRNAGSRMAIKAKHELDSGLYALSRLELRFDGHTSSSDKFGDIYAKRAYVGLGHKDFGEVTFGRQLTIGDDIGETGFDYVYGISPDLLTDAGNAVVRYDYFGIEGLQLGVNYNFGTERDDNNEVIVNKVKNGYGAGAVYTLPVAEGQKVTLEAGYTRDNFATGTKQKHYKDAWEVAASYTIDNVKLAIDGSQAYEKDQGAKIRTSMINVAAKYTFSDIGVGIYGGYGYEHEKVRGDSDKTRKHKYLIGTDYRLHKQVVTFAEARIVSNRSDNETKRTDSNFGVGMRVFW</sequence>
<dbReference type="GO" id="GO:0015288">
    <property type="term" value="F:porin activity"/>
    <property type="evidence" value="ECO:0007669"/>
    <property type="project" value="UniProtKB-KW"/>
</dbReference>
<dbReference type="Pfam" id="PF13609">
    <property type="entry name" value="Porin_4"/>
    <property type="match status" value="1"/>
</dbReference>
<dbReference type="InterPro" id="IPR023614">
    <property type="entry name" value="Porin_dom_sf"/>
</dbReference>
<evidence type="ECO:0000256" key="6">
    <source>
        <dbReference type="ARBA" id="ARBA00023065"/>
    </source>
</evidence>